<accession>A0A7R9BQZ4</accession>
<feature type="compositionally biased region" description="Polar residues" evidence="1">
    <location>
        <begin position="160"/>
        <end position="173"/>
    </location>
</feature>
<dbReference type="GO" id="GO:0010468">
    <property type="term" value="P:regulation of gene expression"/>
    <property type="evidence" value="ECO:0007669"/>
    <property type="project" value="InterPro"/>
</dbReference>
<dbReference type="EMBL" id="CAJPEX010001385">
    <property type="protein sequence ID" value="CAG0918992.1"/>
    <property type="molecule type" value="Genomic_DNA"/>
</dbReference>
<dbReference type="EMBL" id="OA883422">
    <property type="protein sequence ID" value="CAD7278840.1"/>
    <property type="molecule type" value="Genomic_DNA"/>
</dbReference>
<dbReference type="GO" id="GO:0071169">
    <property type="term" value="P:establishment of protein localization to chromatin"/>
    <property type="evidence" value="ECO:0007669"/>
    <property type="project" value="TreeGrafter"/>
</dbReference>
<sequence>MNGEDLRIPTTTLAGIASLTDCKYSCSIDVFDVWVVKNHPSSIEVLPEMPLPCPLPQAYGSRSLLFHPRVAEEAKRLISSVCEPELLDQLLKCLHQTTADHIELKDPQPPGDSLLESCPEILRAALQRGLFTATLRNSVRHGNQENHVVAKPRPHVRPTAQGSENSAGTSNCVSGRAHKPDQSLCDTPTKEIHSSHMGDINAVCHAKDKHQGMVNSIRDNGHLSCGGLTHEDTVTTCVQMNKTEQHSSLNSSKITENAQTDSGFLAKVDSQVASGNSARLAFDEVLSSTGPEWRGDVPNWEKGEPRDCVNHLKSEESESLGRSDMNLPKHVVEPVAAVINGPRNHMHLDDIKLMGTPVVQLSRLGLTDQMYLPNATKCSEPDLKPLVEQQSDSDEDSKKHKIFRAKGKEREESKRKERESVKRKRDASEEPWTDIDKSTRRKVEEVIPVELTPKKPKVRRVELKLVPVLDRLNVEEVQENNTYQRLSKLMDQAFEAVDDMDLTPDNGDKEVEENDDDEDSVPAELLLSEYLLNQLREESGRLKDRGAMDLVPTDKLVRLIQLMLKNIRPAVSLNPLIDPEDEDEGGRLWMGIAMERIVRSVNASLVVLNIITSKNMPKRVYMDDVIDKIVSLTKYQLQVTIFPSYDPVYRTAPKNKKGDLSSALLD</sequence>
<reference evidence="2" key="1">
    <citation type="submission" date="2020-11" db="EMBL/GenBank/DDBJ databases">
        <authorList>
            <person name="Tran Van P."/>
        </authorList>
    </citation>
    <scope>NUCLEOTIDE SEQUENCE</scope>
</reference>
<gene>
    <name evidence="2" type="ORF">NMOB1V02_LOCUS6536</name>
</gene>
<feature type="region of interest" description="Disordered" evidence="1">
    <location>
        <begin position="155"/>
        <end position="192"/>
    </location>
</feature>
<feature type="compositionally biased region" description="Acidic residues" evidence="1">
    <location>
        <begin position="510"/>
        <end position="519"/>
    </location>
</feature>
<dbReference type="OrthoDB" id="418242at2759"/>
<proteinExistence type="predicted"/>
<organism evidence="2">
    <name type="scientific">Notodromas monacha</name>
    <dbReference type="NCBI Taxonomy" id="399045"/>
    <lineage>
        <taxon>Eukaryota</taxon>
        <taxon>Metazoa</taxon>
        <taxon>Ecdysozoa</taxon>
        <taxon>Arthropoda</taxon>
        <taxon>Crustacea</taxon>
        <taxon>Oligostraca</taxon>
        <taxon>Ostracoda</taxon>
        <taxon>Podocopa</taxon>
        <taxon>Podocopida</taxon>
        <taxon>Cypridocopina</taxon>
        <taxon>Cypridoidea</taxon>
        <taxon>Cyprididae</taxon>
        <taxon>Notodromas</taxon>
    </lineage>
</organism>
<evidence type="ECO:0000256" key="1">
    <source>
        <dbReference type="SAM" id="MobiDB-lite"/>
    </source>
</evidence>
<dbReference type="GO" id="GO:0090694">
    <property type="term" value="C:Scc2-Scc4 cohesin loading complex"/>
    <property type="evidence" value="ECO:0007669"/>
    <property type="project" value="TreeGrafter"/>
</dbReference>
<keyword evidence="3" id="KW-1185">Reference proteome</keyword>
<feature type="compositionally biased region" description="Basic and acidic residues" evidence="1">
    <location>
        <begin position="406"/>
        <end position="420"/>
    </location>
</feature>
<dbReference type="AlphaFoldDB" id="A0A7R9BQZ4"/>
<name>A0A7R9BQZ4_9CRUS</name>
<dbReference type="InterPro" id="IPR033031">
    <property type="entry name" value="Scc2/Nipped-B"/>
</dbReference>
<evidence type="ECO:0000313" key="3">
    <source>
        <dbReference type="Proteomes" id="UP000678499"/>
    </source>
</evidence>
<protein>
    <submittedName>
        <fullName evidence="2">Uncharacterized protein</fullName>
    </submittedName>
</protein>
<feature type="region of interest" description="Disordered" evidence="1">
    <location>
        <begin position="387"/>
        <end position="435"/>
    </location>
</feature>
<dbReference type="GO" id="GO:0061775">
    <property type="term" value="F:cohesin loader activity"/>
    <property type="evidence" value="ECO:0007669"/>
    <property type="project" value="InterPro"/>
</dbReference>
<dbReference type="GO" id="GO:0034087">
    <property type="term" value="P:establishment of mitotic sister chromatid cohesion"/>
    <property type="evidence" value="ECO:0007669"/>
    <property type="project" value="TreeGrafter"/>
</dbReference>
<dbReference type="GO" id="GO:1990414">
    <property type="term" value="P:replication-born double-strand break repair via sister chromatid exchange"/>
    <property type="evidence" value="ECO:0007669"/>
    <property type="project" value="TreeGrafter"/>
</dbReference>
<dbReference type="GO" id="GO:0140588">
    <property type="term" value="P:chromatin looping"/>
    <property type="evidence" value="ECO:0007669"/>
    <property type="project" value="InterPro"/>
</dbReference>
<evidence type="ECO:0000313" key="2">
    <source>
        <dbReference type="EMBL" id="CAD7278840.1"/>
    </source>
</evidence>
<dbReference type="GO" id="GO:0003682">
    <property type="term" value="F:chromatin binding"/>
    <property type="evidence" value="ECO:0007669"/>
    <property type="project" value="TreeGrafter"/>
</dbReference>
<dbReference type="PANTHER" id="PTHR21704">
    <property type="entry name" value="NIPPED-B-LIKE PROTEIN DELANGIN SCC2-RELATED"/>
    <property type="match status" value="1"/>
</dbReference>
<dbReference type="Proteomes" id="UP000678499">
    <property type="component" value="Unassembled WGS sequence"/>
</dbReference>
<dbReference type="PANTHER" id="PTHR21704:SF18">
    <property type="entry name" value="NIPPED-B-LIKE PROTEIN"/>
    <property type="match status" value="1"/>
</dbReference>
<feature type="region of interest" description="Disordered" evidence="1">
    <location>
        <begin position="499"/>
        <end position="519"/>
    </location>
</feature>